<name>A0A0D2WSA1_CAPO3</name>
<dbReference type="Proteomes" id="UP000008743">
    <property type="component" value="Unassembled WGS sequence"/>
</dbReference>
<keyword evidence="4" id="KW-1185">Reference proteome</keyword>
<proteinExistence type="predicted"/>
<dbReference type="AlphaFoldDB" id="A0A0D2WSA1"/>
<dbReference type="Pfam" id="PF00135">
    <property type="entry name" value="COesterase"/>
    <property type="match status" value="1"/>
</dbReference>
<dbReference type="OrthoDB" id="408631at2759"/>
<feature type="domain" description="Carboxylesterase type B" evidence="2">
    <location>
        <begin position="33"/>
        <end position="573"/>
    </location>
</feature>
<evidence type="ECO:0000313" key="4">
    <source>
        <dbReference type="Proteomes" id="UP000008743"/>
    </source>
</evidence>
<evidence type="ECO:0000313" key="3">
    <source>
        <dbReference type="EMBL" id="KJE94283.1"/>
    </source>
</evidence>
<dbReference type="PANTHER" id="PTHR11559">
    <property type="entry name" value="CARBOXYLESTERASE"/>
    <property type="match status" value="1"/>
</dbReference>
<keyword evidence="1" id="KW-0732">Signal</keyword>
<reference evidence="4" key="1">
    <citation type="submission" date="2011-02" db="EMBL/GenBank/DDBJ databases">
        <title>The Genome Sequence of Capsaspora owczarzaki ATCC 30864.</title>
        <authorList>
            <person name="Russ C."/>
            <person name="Cuomo C."/>
            <person name="Burger G."/>
            <person name="Gray M.W."/>
            <person name="Holland P.W.H."/>
            <person name="King N."/>
            <person name="Lang F.B.F."/>
            <person name="Roger A.J."/>
            <person name="Ruiz-Trillo I."/>
            <person name="Young S.K."/>
            <person name="Zeng Q."/>
            <person name="Gargeya S."/>
            <person name="Alvarado L."/>
            <person name="Berlin A."/>
            <person name="Chapman S.B."/>
            <person name="Chen Z."/>
            <person name="Freedman E."/>
            <person name="Gellesch M."/>
            <person name="Goldberg J."/>
            <person name="Griggs A."/>
            <person name="Gujja S."/>
            <person name="Heilman E."/>
            <person name="Heiman D."/>
            <person name="Howarth C."/>
            <person name="Mehta T."/>
            <person name="Neiman D."/>
            <person name="Pearson M."/>
            <person name="Roberts A."/>
            <person name="Saif S."/>
            <person name="Shea T."/>
            <person name="Shenoy N."/>
            <person name="Sisk P."/>
            <person name="Stolte C."/>
            <person name="Sykes S."/>
            <person name="White J."/>
            <person name="Yandava C."/>
            <person name="Haas B."/>
            <person name="Nusbaum C."/>
            <person name="Birren B."/>
        </authorList>
    </citation>
    <scope>NUCLEOTIDE SEQUENCE</scope>
    <source>
        <strain evidence="4">ATCC 30864</strain>
    </source>
</reference>
<evidence type="ECO:0000259" key="2">
    <source>
        <dbReference type="Pfam" id="PF00135"/>
    </source>
</evidence>
<dbReference type="InterPro" id="IPR019819">
    <property type="entry name" value="Carboxylesterase_B_CS"/>
</dbReference>
<dbReference type="OMA" id="KGTKENH"/>
<feature type="signal peptide" evidence="1">
    <location>
        <begin position="1"/>
        <end position="28"/>
    </location>
</feature>
<dbReference type="eggNOG" id="KOG4389">
    <property type="taxonomic scope" value="Eukaryota"/>
</dbReference>
<gene>
    <name evidence="3" type="ORF">CAOG_004951</name>
</gene>
<dbReference type="STRING" id="595528.A0A0D2WSA1"/>
<dbReference type="InParanoid" id="A0A0D2WSA1"/>
<dbReference type="Gene3D" id="3.40.50.1820">
    <property type="entry name" value="alpha/beta hydrolase"/>
    <property type="match status" value="1"/>
</dbReference>
<accession>A0A0D2WSA1</accession>
<dbReference type="SUPFAM" id="SSF53474">
    <property type="entry name" value="alpha/beta-Hydrolases"/>
    <property type="match status" value="1"/>
</dbReference>
<protein>
    <submittedName>
        <fullName evidence="3">Acetylcholinesterase</fullName>
    </submittedName>
</protein>
<sequence length="583" mass="64163">MLRLGNRVASAALAAATVLLAIATIAHADGTVVIQTKSGPVKGNVHSNGVTSFHGIPFAEPPLGELRFASPLALQRNWTDPIDCTSNTTTLMCPQIRLDIFDIMGQEDCLYLDIYMPPGAQASATQLPVMFWIYGGGYAFGDKFELGLYNGINMSYNNNVIIVAANYRVNVFGFLANSILQATDPQHSTGNFGLLDQRLALQWTRANIANFNGNKDQITIFGESAGAFSVCFHLASPASRGLFASAIMESGTCSNTFFFQTLDFAESFGEIYTATFGCNATQQTAAEYLKCLRTTPATDIMTGLLSWFGPDWPNHINFPPTSFEGANQAPRALGILPTLAPIFPWGPVMDGSDNGLPDLPLSMMTRGDFAKVPLIIGTNANEGVIFVPFAPIIEHGVPFPLTDAGFQEIMLHFFNETTADQAEAMYPKSDYTSNDQRATRILTDFFFSCDARRIARTFSDYNVSVHLYQYVYKDNFIDGWLLGDYHASELYFVWDNQVPADIHKFNAKDSQMASTFGTYWTNMPKVGSPNAKWNNATYNPDWPAFTRANDIHLALDVPPSTGTQLLQQKCDFWDTVQGFSVAH</sequence>
<feature type="chain" id="PRO_5002270142" evidence="1">
    <location>
        <begin position="29"/>
        <end position="583"/>
    </location>
</feature>
<dbReference type="PhylomeDB" id="A0A0D2WSA1"/>
<organism evidence="3 4">
    <name type="scientific">Capsaspora owczarzaki (strain ATCC 30864)</name>
    <dbReference type="NCBI Taxonomy" id="595528"/>
    <lineage>
        <taxon>Eukaryota</taxon>
        <taxon>Filasterea</taxon>
        <taxon>Capsaspora</taxon>
    </lineage>
</organism>
<evidence type="ECO:0000256" key="1">
    <source>
        <dbReference type="SAM" id="SignalP"/>
    </source>
</evidence>
<dbReference type="ESTHER" id="9euka-e9c904">
    <property type="family name" value="Carb_B_Root"/>
</dbReference>
<dbReference type="InterPro" id="IPR029058">
    <property type="entry name" value="AB_hydrolase_fold"/>
</dbReference>
<dbReference type="RefSeq" id="XP_004347702.1">
    <property type="nucleotide sequence ID" value="XM_004347652.2"/>
</dbReference>
<dbReference type="EMBL" id="KE346366">
    <property type="protein sequence ID" value="KJE94283.1"/>
    <property type="molecule type" value="Genomic_DNA"/>
</dbReference>
<dbReference type="InterPro" id="IPR002018">
    <property type="entry name" value="CarbesteraseB"/>
</dbReference>
<dbReference type="PROSITE" id="PS00941">
    <property type="entry name" value="CARBOXYLESTERASE_B_2"/>
    <property type="match status" value="1"/>
</dbReference>
<dbReference type="InterPro" id="IPR050309">
    <property type="entry name" value="Type-B_Carboxylest/Lipase"/>
</dbReference>